<dbReference type="InterPro" id="IPR036201">
    <property type="entry name" value="Pacifastin_dom_sf"/>
</dbReference>
<evidence type="ECO:0000256" key="1">
    <source>
        <dbReference type="ARBA" id="ARBA00004613"/>
    </source>
</evidence>
<accession>A0A170Z969</accession>
<dbReference type="GO" id="GO:0004867">
    <property type="term" value="F:serine-type endopeptidase inhibitor activity"/>
    <property type="evidence" value="ECO:0007669"/>
    <property type="project" value="UniProtKB-UniRule"/>
</dbReference>
<evidence type="ECO:0000256" key="2">
    <source>
        <dbReference type="ARBA" id="ARBA00022525"/>
    </source>
</evidence>
<feature type="disulfide bond" evidence="7">
    <location>
        <begin position="44"/>
        <end position="62"/>
    </location>
</feature>
<comment type="caution">
    <text evidence="7">Lacks conserved residue(s) required for the propagation of feature annotation.</text>
</comment>
<keyword evidence="3 7" id="KW-0646">Protease inhibitor</keyword>
<evidence type="ECO:0000256" key="6">
    <source>
        <dbReference type="ARBA" id="ARBA00029459"/>
    </source>
</evidence>
<feature type="domain" description="Pacifastin" evidence="10">
    <location>
        <begin position="131"/>
        <end position="164"/>
    </location>
</feature>
<feature type="signal peptide" evidence="9">
    <location>
        <begin position="1"/>
        <end position="19"/>
    </location>
</feature>
<evidence type="ECO:0000259" key="10">
    <source>
        <dbReference type="PROSITE" id="PS51446"/>
    </source>
</evidence>
<comment type="similarity">
    <text evidence="6 7">Belongs to the protease inhibitor I19 family.</text>
</comment>
<dbReference type="EMBL" id="GEMB01002476">
    <property type="protein sequence ID" value="JAS00710.1"/>
    <property type="molecule type" value="Transcribed_RNA"/>
</dbReference>
<dbReference type="Pfam" id="PF05375">
    <property type="entry name" value="Pacifastin_I"/>
    <property type="match status" value="4"/>
</dbReference>
<feature type="domain" description="Pacifastin" evidence="10">
    <location>
        <begin position="31"/>
        <end position="65"/>
    </location>
</feature>
<keyword evidence="2" id="KW-0964">Secreted</keyword>
<feature type="disulfide bond" evidence="7">
    <location>
        <begin position="134"/>
        <end position="149"/>
    </location>
</feature>
<feature type="chain" id="PRO_5007904983" evidence="9">
    <location>
        <begin position="20"/>
        <end position="238"/>
    </location>
</feature>
<protein>
    <submittedName>
        <fullName evidence="11">Pacifastin light chain-like protein serine proteinase inhibitor</fullName>
    </submittedName>
</protein>
<feature type="disulfide bond" evidence="7">
    <location>
        <begin position="47"/>
        <end position="57"/>
    </location>
</feature>
<comment type="subcellular location">
    <subcellularLocation>
        <location evidence="1">Secreted</location>
    </subcellularLocation>
</comment>
<feature type="non-terminal residue" evidence="11">
    <location>
        <position position="1"/>
    </location>
</feature>
<keyword evidence="5 7" id="KW-1015">Disulfide bond</keyword>
<sequence length="238" mass="26821">RNMRLLLLFVTLILGYCLAAPPEKVGEKVPKKTCKPGTTWKEECHSCVCTHEGIIDCSKEACPPQLVPRSKRLFARQNCKEGERWKEYCHNCFCVAGKPTCTRELCESEASHKVVPPSSDEDNDYHTTKSEAECVEGDVWKDDCHTCHCTYGKKACTRELCPSESDLRVTVSEDNERPKRDDESSEDSASSSEEEKCPPNVKEWKEDCNQCYCDKGEKVCTKALCPDQGTLVAIKPKE</sequence>
<evidence type="ECO:0000256" key="9">
    <source>
        <dbReference type="SAM" id="SignalP"/>
    </source>
</evidence>
<reference evidence="11" key="1">
    <citation type="submission" date="2016-04" db="EMBL/GenBank/DDBJ databases">
        <authorList>
            <person name="Calderon-Fernandez G.M.Sr."/>
        </authorList>
    </citation>
    <scope>NUCLEOTIDE SEQUENCE</scope>
    <source>
        <strain evidence="11">Int1</strain>
        <tissue evidence="11">Integument</tissue>
    </source>
</reference>
<evidence type="ECO:0000313" key="11">
    <source>
        <dbReference type="EMBL" id="JAS00710.1"/>
    </source>
</evidence>
<evidence type="ECO:0000256" key="4">
    <source>
        <dbReference type="ARBA" id="ARBA00022900"/>
    </source>
</evidence>
<keyword evidence="4 7" id="KW-0722">Serine protease inhibitor</keyword>
<feature type="disulfide bond" evidence="7">
    <location>
        <begin position="34"/>
        <end position="49"/>
    </location>
</feature>
<dbReference type="GO" id="GO:0005576">
    <property type="term" value="C:extracellular region"/>
    <property type="evidence" value="ECO:0007669"/>
    <property type="project" value="UniProtKB-SubCell"/>
</dbReference>
<dbReference type="PROSITE" id="PS51446">
    <property type="entry name" value="PACIFASTIN"/>
    <property type="match status" value="3"/>
</dbReference>
<evidence type="ECO:0000256" key="8">
    <source>
        <dbReference type="SAM" id="MobiDB-lite"/>
    </source>
</evidence>
<dbReference type="InterPro" id="IPR008037">
    <property type="entry name" value="Pacifastin_dom"/>
</dbReference>
<organism evidence="11">
    <name type="scientific">Triatoma infestans</name>
    <name type="common">Assassin bug</name>
    <dbReference type="NCBI Taxonomy" id="30076"/>
    <lineage>
        <taxon>Eukaryota</taxon>
        <taxon>Metazoa</taxon>
        <taxon>Ecdysozoa</taxon>
        <taxon>Arthropoda</taxon>
        <taxon>Hexapoda</taxon>
        <taxon>Insecta</taxon>
        <taxon>Pterygota</taxon>
        <taxon>Neoptera</taxon>
        <taxon>Paraneoptera</taxon>
        <taxon>Hemiptera</taxon>
        <taxon>Heteroptera</taxon>
        <taxon>Panheteroptera</taxon>
        <taxon>Cimicomorpha</taxon>
        <taxon>Reduviidae</taxon>
        <taxon>Triatominae</taxon>
        <taxon>Triatoma</taxon>
    </lineage>
</organism>
<dbReference type="SUPFAM" id="SSF57283">
    <property type="entry name" value="PMP inhibitors"/>
    <property type="match status" value="2"/>
</dbReference>
<evidence type="ECO:0000256" key="5">
    <source>
        <dbReference type="ARBA" id="ARBA00023157"/>
    </source>
</evidence>
<keyword evidence="9" id="KW-0732">Signal</keyword>
<reference evidence="11" key="2">
    <citation type="journal article" date="2017" name="J. Med. Entomol.">
        <title>Transcriptome Analysis of the Triatoma infestans (Hemiptera: Reduviidae) Integument.</title>
        <authorList>
            <person name="Calderon-Fernandez G.M."/>
            <person name="Moriconi D.E."/>
            <person name="Dulbecco A.B."/>
            <person name="Juarez M.P."/>
        </authorList>
    </citation>
    <scope>NUCLEOTIDE SEQUENCE</scope>
    <source>
        <strain evidence="11">Int1</strain>
        <tissue evidence="11">Integument</tissue>
    </source>
</reference>
<evidence type="ECO:0000256" key="3">
    <source>
        <dbReference type="ARBA" id="ARBA00022690"/>
    </source>
</evidence>
<proteinExistence type="inferred from homology"/>
<name>A0A170Z969_TRIIF</name>
<evidence type="ECO:0000256" key="7">
    <source>
        <dbReference type="PROSITE-ProRule" id="PRU00776"/>
    </source>
</evidence>
<dbReference type="AlphaFoldDB" id="A0A170Z969"/>
<feature type="domain" description="Pacifastin" evidence="10">
    <location>
        <begin position="194"/>
        <end position="228"/>
    </location>
</feature>
<feature type="region of interest" description="Disordered" evidence="8">
    <location>
        <begin position="169"/>
        <end position="201"/>
    </location>
</feature>